<dbReference type="OrthoDB" id="6949214at2"/>
<dbReference type="RefSeq" id="WP_090502559.1">
    <property type="nucleotide sequence ID" value="NZ_FOWX01000021.1"/>
</dbReference>
<sequence>MTSSNPAVIAFPKRVEPLDGIDFSACRFQAEAELRVAMLHKLFNILARSGAATAAARDLHELCQNAHEMLNDVMVLYRGSLTQAQGRVGDE</sequence>
<dbReference type="EMBL" id="FOWX01000021">
    <property type="protein sequence ID" value="SFP84253.1"/>
    <property type="molecule type" value="Genomic_DNA"/>
</dbReference>
<evidence type="ECO:0000313" key="1">
    <source>
        <dbReference type="EMBL" id="SFP84253.1"/>
    </source>
</evidence>
<dbReference type="AlphaFoldDB" id="A0A1I5TMJ0"/>
<organism evidence="1 2">
    <name type="scientific">Pseudomonas borbori</name>
    <dbReference type="NCBI Taxonomy" id="289003"/>
    <lineage>
        <taxon>Bacteria</taxon>
        <taxon>Pseudomonadati</taxon>
        <taxon>Pseudomonadota</taxon>
        <taxon>Gammaproteobacteria</taxon>
        <taxon>Pseudomonadales</taxon>
        <taxon>Pseudomonadaceae</taxon>
        <taxon>Pseudomonas</taxon>
    </lineage>
</organism>
<reference evidence="2" key="1">
    <citation type="submission" date="2016-10" db="EMBL/GenBank/DDBJ databases">
        <authorList>
            <person name="Varghese N."/>
            <person name="Submissions S."/>
        </authorList>
    </citation>
    <scope>NUCLEOTIDE SEQUENCE [LARGE SCALE GENOMIC DNA]</scope>
    <source>
        <strain evidence="2">DSM 17834</strain>
    </source>
</reference>
<gene>
    <name evidence="1" type="ORF">SAMN05216190_1214</name>
</gene>
<evidence type="ECO:0000313" key="2">
    <source>
        <dbReference type="Proteomes" id="UP000198784"/>
    </source>
</evidence>
<proteinExistence type="predicted"/>
<keyword evidence="2" id="KW-1185">Reference proteome</keyword>
<accession>A0A1I5TMJ0</accession>
<name>A0A1I5TMJ0_9PSED</name>
<dbReference type="Proteomes" id="UP000198784">
    <property type="component" value="Unassembled WGS sequence"/>
</dbReference>
<protein>
    <submittedName>
        <fullName evidence="1">Uncharacterized protein</fullName>
    </submittedName>
</protein>